<keyword evidence="3" id="KW-1185">Reference proteome</keyword>
<dbReference type="Proteomes" id="UP001501480">
    <property type="component" value="Unassembled WGS sequence"/>
</dbReference>
<dbReference type="InterPro" id="IPR050509">
    <property type="entry name" value="CoA-transferase_III"/>
</dbReference>
<reference evidence="2 3" key="1">
    <citation type="journal article" date="2019" name="Int. J. Syst. Evol. Microbiol.">
        <title>The Global Catalogue of Microorganisms (GCM) 10K type strain sequencing project: providing services to taxonomists for standard genome sequencing and annotation.</title>
        <authorList>
            <consortium name="The Broad Institute Genomics Platform"/>
            <consortium name="The Broad Institute Genome Sequencing Center for Infectious Disease"/>
            <person name="Wu L."/>
            <person name="Ma J."/>
        </authorList>
    </citation>
    <scope>NUCLEOTIDE SEQUENCE [LARGE SCALE GENOMIC DNA]</scope>
    <source>
        <strain evidence="2 3">JCM 15749</strain>
    </source>
</reference>
<dbReference type="InterPro" id="IPR044855">
    <property type="entry name" value="CoA-Trfase_III_dom3_sf"/>
</dbReference>
<feature type="region of interest" description="Disordered" evidence="1">
    <location>
        <begin position="332"/>
        <end position="364"/>
    </location>
</feature>
<comment type="caution">
    <text evidence="2">The sequence shown here is derived from an EMBL/GenBank/DDBJ whole genome shotgun (WGS) entry which is preliminary data.</text>
</comment>
<dbReference type="Gene3D" id="3.40.50.10540">
    <property type="entry name" value="Crotonobetainyl-coa:carnitine coa-transferase, domain 1"/>
    <property type="match status" value="1"/>
</dbReference>
<dbReference type="PANTHER" id="PTHR48228:SF5">
    <property type="entry name" value="ALPHA-METHYLACYL-COA RACEMASE"/>
    <property type="match status" value="1"/>
</dbReference>
<protein>
    <submittedName>
        <fullName evidence="2">CaiB/BaiF CoA-transferase family protein</fullName>
    </submittedName>
</protein>
<evidence type="ECO:0000313" key="2">
    <source>
        <dbReference type="EMBL" id="GAA2072757.1"/>
    </source>
</evidence>
<dbReference type="PANTHER" id="PTHR48228">
    <property type="entry name" value="SUCCINYL-COA--D-CITRAMALATE COA-TRANSFERASE"/>
    <property type="match status" value="1"/>
</dbReference>
<gene>
    <name evidence="2" type="ORF">GCM10009821_08610</name>
</gene>
<accession>A0ABN2VU38</accession>
<dbReference type="InterPro" id="IPR023606">
    <property type="entry name" value="CoA-Trfase_III_dom_1_sf"/>
</dbReference>
<dbReference type="Pfam" id="PF02515">
    <property type="entry name" value="CoA_transf_3"/>
    <property type="match status" value="1"/>
</dbReference>
<sequence>MTITDTSQGRTGPLAGIRVVEMVGIGPGPFAAMLLADLGADVVRVHRPGGGGLQITAPEQDLLGRGRPSVALDLKDPRGVETVLRLVEKADVLLEGFRPGVTERLGIGPDDCLARNPALVYGRMTGWGQDGPLSQSAGHDMNYIAVAGALDSLARRRDDAPTFPMNLLGDFGGGSMYLVTGVLAALLSARTTGVGQVVDAAITDGTAHLMTMAVTMQQAGIWDGRRGTNLLGGAAPFYDVFETSDGRWMSVGPLEPQFFAAFVELLGGELPGQYDLKEWGTLRTEIERRFAERTQAEWTEVFDGTDACVHPVLPLAEAYEHPHNVARGTYVEHEGTTQPAPAPRFSATPATLTTPPVAPGTNTRDALTAWGIDDVESLIADGIAVQTDPDTTEEDPS</sequence>
<organism evidence="2 3">
    <name type="scientific">Aeromicrobium halocynthiae</name>
    <dbReference type="NCBI Taxonomy" id="560557"/>
    <lineage>
        <taxon>Bacteria</taxon>
        <taxon>Bacillati</taxon>
        <taxon>Actinomycetota</taxon>
        <taxon>Actinomycetes</taxon>
        <taxon>Propionibacteriales</taxon>
        <taxon>Nocardioidaceae</taxon>
        <taxon>Aeromicrobium</taxon>
    </lineage>
</organism>
<dbReference type="Gene3D" id="3.30.60.110">
    <property type="match status" value="1"/>
</dbReference>
<evidence type="ECO:0000256" key="1">
    <source>
        <dbReference type="SAM" id="MobiDB-lite"/>
    </source>
</evidence>
<dbReference type="Gene3D" id="3.30.1540.10">
    <property type="entry name" value="formyl-coa transferase, domain 3"/>
    <property type="match status" value="1"/>
</dbReference>
<dbReference type="SUPFAM" id="SSF89796">
    <property type="entry name" value="CoA-transferase family III (CaiB/BaiF)"/>
    <property type="match status" value="1"/>
</dbReference>
<dbReference type="RefSeq" id="WP_344324875.1">
    <property type="nucleotide sequence ID" value="NZ_BAAAPY010000002.1"/>
</dbReference>
<dbReference type="EMBL" id="BAAAPY010000002">
    <property type="protein sequence ID" value="GAA2072757.1"/>
    <property type="molecule type" value="Genomic_DNA"/>
</dbReference>
<evidence type="ECO:0000313" key="3">
    <source>
        <dbReference type="Proteomes" id="UP001501480"/>
    </source>
</evidence>
<dbReference type="InterPro" id="IPR003673">
    <property type="entry name" value="CoA-Trfase_fam_III"/>
</dbReference>
<proteinExistence type="predicted"/>
<name>A0ABN2VU38_9ACTN</name>